<dbReference type="RefSeq" id="WP_084352675.1">
    <property type="nucleotide sequence ID" value="NZ_FWYD01000004.1"/>
</dbReference>
<dbReference type="EMBL" id="FWYD01000004">
    <property type="protein sequence ID" value="SMC74859.1"/>
    <property type="molecule type" value="Genomic_DNA"/>
</dbReference>
<gene>
    <name evidence="2" type="ORF">SAMN06295998_104235</name>
</gene>
<evidence type="ECO:0000256" key="1">
    <source>
        <dbReference type="SAM" id="Phobius"/>
    </source>
</evidence>
<dbReference type="Proteomes" id="UP000192330">
    <property type="component" value="Unassembled WGS sequence"/>
</dbReference>
<evidence type="ECO:0000313" key="2">
    <source>
        <dbReference type="EMBL" id="SMC74859.1"/>
    </source>
</evidence>
<organism evidence="2 3">
    <name type="scientific">Primorskyibacter flagellatus</name>
    <dbReference type="NCBI Taxonomy" id="1387277"/>
    <lineage>
        <taxon>Bacteria</taxon>
        <taxon>Pseudomonadati</taxon>
        <taxon>Pseudomonadota</taxon>
        <taxon>Alphaproteobacteria</taxon>
        <taxon>Rhodobacterales</taxon>
        <taxon>Roseobacteraceae</taxon>
        <taxon>Primorskyibacter</taxon>
    </lineage>
</organism>
<proteinExistence type="predicted"/>
<keyword evidence="3" id="KW-1185">Reference proteome</keyword>
<name>A0A1W2BPG4_9RHOB</name>
<evidence type="ECO:0000313" key="3">
    <source>
        <dbReference type="Proteomes" id="UP000192330"/>
    </source>
</evidence>
<dbReference type="AlphaFoldDB" id="A0A1W2BPG4"/>
<keyword evidence="1" id="KW-0472">Membrane</keyword>
<reference evidence="2 3" key="1">
    <citation type="submission" date="2017-04" db="EMBL/GenBank/DDBJ databases">
        <authorList>
            <person name="Afonso C.L."/>
            <person name="Miller P.J."/>
            <person name="Scott M.A."/>
            <person name="Spackman E."/>
            <person name="Goraichik I."/>
            <person name="Dimitrov K.M."/>
            <person name="Suarez D.L."/>
            <person name="Swayne D.E."/>
        </authorList>
    </citation>
    <scope>NUCLEOTIDE SEQUENCE [LARGE SCALE GENOMIC DNA]</scope>
    <source>
        <strain evidence="2 3">CGMCC 1.12644</strain>
    </source>
</reference>
<keyword evidence="1" id="KW-1133">Transmembrane helix</keyword>
<dbReference type="OrthoDB" id="7283678at2"/>
<dbReference type="STRING" id="1387277.SAMN06295998_104235"/>
<protein>
    <submittedName>
        <fullName evidence="2">Uncharacterized protein</fullName>
    </submittedName>
</protein>
<feature type="transmembrane region" description="Helical" evidence="1">
    <location>
        <begin position="21"/>
        <end position="38"/>
    </location>
</feature>
<sequence>MNPIWLLRLTRWARRPPGRRLRIIVGTVLVAAILLWGIEHFFGWPEALTPERIPRRIMR</sequence>
<accession>A0A1W2BPG4</accession>
<keyword evidence="1" id="KW-0812">Transmembrane</keyword>